<evidence type="ECO:0000313" key="2">
    <source>
        <dbReference type="EMBL" id="KAJ7646163.1"/>
    </source>
</evidence>
<reference evidence="2" key="1">
    <citation type="submission" date="2023-03" db="EMBL/GenBank/DDBJ databases">
        <title>Massive genome expansion in bonnet fungi (Mycena s.s.) driven by repeated elements and novel gene families across ecological guilds.</title>
        <authorList>
            <consortium name="Lawrence Berkeley National Laboratory"/>
            <person name="Harder C.B."/>
            <person name="Miyauchi S."/>
            <person name="Viragh M."/>
            <person name="Kuo A."/>
            <person name="Thoen E."/>
            <person name="Andreopoulos B."/>
            <person name="Lu D."/>
            <person name="Skrede I."/>
            <person name="Drula E."/>
            <person name="Henrissat B."/>
            <person name="Morin E."/>
            <person name="Kohler A."/>
            <person name="Barry K."/>
            <person name="LaButti K."/>
            <person name="Morin E."/>
            <person name="Salamov A."/>
            <person name="Lipzen A."/>
            <person name="Mereny Z."/>
            <person name="Hegedus B."/>
            <person name="Baldrian P."/>
            <person name="Stursova M."/>
            <person name="Weitz H."/>
            <person name="Taylor A."/>
            <person name="Grigoriev I.V."/>
            <person name="Nagy L.G."/>
            <person name="Martin F."/>
            <person name="Kauserud H."/>
        </authorList>
    </citation>
    <scope>NUCLEOTIDE SEQUENCE</scope>
    <source>
        <strain evidence="2">CBHHK067</strain>
    </source>
</reference>
<organism evidence="2 3">
    <name type="scientific">Mycena rosella</name>
    <name type="common">Pink bonnet</name>
    <name type="synonym">Agaricus rosellus</name>
    <dbReference type="NCBI Taxonomy" id="1033263"/>
    <lineage>
        <taxon>Eukaryota</taxon>
        <taxon>Fungi</taxon>
        <taxon>Dikarya</taxon>
        <taxon>Basidiomycota</taxon>
        <taxon>Agaricomycotina</taxon>
        <taxon>Agaricomycetes</taxon>
        <taxon>Agaricomycetidae</taxon>
        <taxon>Agaricales</taxon>
        <taxon>Marasmiineae</taxon>
        <taxon>Mycenaceae</taxon>
        <taxon>Mycena</taxon>
    </lineage>
</organism>
<dbReference type="Proteomes" id="UP001221757">
    <property type="component" value="Unassembled WGS sequence"/>
</dbReference>
<gene>
    <name evidence="2" type="ORF">B0H17DRAFT_438314</name>
</gene>
<feature type="compositionally biased region" description="Low complexity" evidence="1">
    <location>
        <begin position="87"/>
        <end position="100"/>
    </location>
</feature>
<feature type="compositionally biased region" description="Basic residues" evidence="1">
    <location>
        <begin position="101"/>
        <end position="112"/>
    </location>
</feature>
<comment type="caution">
    <text evidence="2">The sequence shown here is derived from an EMBL/GenBank/DDBJ whole genome shotgun (WGS) entry which is preliminary data.</text>
</comment>
<protein>
    <submittedName>
        <fullName evidence="2">Uncharacterized protein</fullName>
    </submittedName>
</protein>
<dbReference type="PROSITE" id="PS51257">
    <property type="entry name" value="PROKAR_LIPOPROTEIN"/>
    <property type="match status" value="1"/>
</dbReference>
<accession>A0AAD7CDL7</accession>
<feature type="compositionally biased region" description="Pro residues" evidence="1">
    <location>
        <begin position="49"/>
        <end position="59"/>
    </location>
</feature>
<feature type="region of interest" description="Disordered" evidence="1">
    <location>
        <begin position="49"/>
        <end position="116"/>
    </location>
</feature>
<sequence>MRGLSAVRGTKVVSALLALVSPLHAMWFLGCVKGLSGARGRRPFPLPPLLLHPPLPPRPPSRRTAQPRAPLSPRTSTPTHAPSRATPAQPRSPRAALPPRRGGRLPRARGPHCRSGGCGGCARVATLVQNRAHVVRPIRPRAMAQRVSESLIKVVGGVGGAGGVVGYVMGR</sequence>
<name>A0AAD7CDL7_MYCRO</name>
<dbReference type="AlphaFoldDB" id="A0AAD7CDL7"/>
<evidence type="ECO:0000256" key="1">
    <source>
        <dbReference type="SAM" id="MobiDB-lite"/>
    </source>
</evidence>
<dbReference type="EMBL" id="JARKIE010000387">
    <property type="protein sequence ID" value="KAJ7646163.1"/>
    <property type="molecule type" value="Genomic_DNA"/>
</dbReference>
<proteinExistence type="predicted"/>
<keyword evidence="3" id="KW-1185">Reference proteome</keyword>
<evidence type="ECO:0000313" key="3">
    <source>
        <dbReference type="Proteomes" id="UP001221757"/>
    </source>
</evidence>